<comment type="subcellular location">
    <subcellularLocation>
        <location evidence="1">Membrane</location>
        <topology evidence="1">Multi-pass membrane protein</topology>
    </subcellularLocation>
</comment>
<dbReference type="PANTHER" id="PTHR23507">
    <property type="entry name" value="ZGC:174356"/>
    <property type="match status" value="1"/>
</dbReference>
<evidence type="ECO:0000256" key="2">
    <source>
        <dbReference type="ARBA" id="ARBA00022692"/>
    </source>
</evidence>
<name>A0A4Y2FVG5_ARAVE</name>
<dbReference type="GO" id="GO:0022857">
    <property type="term" value="F:transmembrane transporter activity"/>
    <property type="evidence" value="ECO:0007669"/>
    <property type="project" value="TreeGrafter"/>
</dbReference>
<dbReference type="PANTHER" id="PTHR23507:SF1">
    <property type="entry name" value="FI18259P1-RELATED"/>
    <property type="match status" value="1"/>
</dbReference>
<keyword evidence="7" id="KW-1185">Reference proteome</keyword>
<evidence type="ECO:0000256" key="5">
    <source>
        <dbReference type="SAM" id="Phobius"/>
    </source>
</evidence>
<protein>
    <submittedName>
        <fullName evidence="6">Uncharacterized protein</fullName>
    </submittedName>
</protein>
<comment type="caution">
    <text evidence="6">The sequence shown here is derived from an EMBL/GenBank/DDBJ whole genome shotgun (WGS) entry which is preliminary data.</text>
</comment>
<keyword evidence="4 5" id="KW-0472">Membrane</keyword>
<reference evidence="6 7" key="1">
    <citation type="journal article" date="2019" name="Sci. Rep.">
        <title>Orb-weaving spider Araneus ventricosus genome elucidates the spidroin gene catalogue.</title>
        <authorList>
            <person name="Kono N."/>
            <person name="Nakamura H."/>
            <person name="Ohtoshi R."/>
            <person name="Moran D.A.P."/>
            <person name="Shinohara A."/>
            <person name="Yoshida Y."/>
            <person name="Fujiwara M."/>
            <person name="Mori M."/>
            <person name="Tomita M."/>
            <person name="Arakawa K."/>
        </authorList>
    </citation>
    <scope>NUCLEOTIDE SEQUENCE [LARGE SCALE GENOMIC DNA]</scope>
</reference>
<feature type="transmembrane region" description="Helical" evidence="5">
    <location>
        <begin position="59"/>
        <end position="80"/>
    </location>
</feature>
<evidence type="ECO:0000313" key="6">
    <source>
        <dbReference type="EMBL" id="GBM44536.1"/>
    </source>
</evidence>
<dbReference type="OrthoDB" id="6436161at2759"/>
<sequence>NVLGLVQGCGPIAGRSCLSKTVSNEDLGKVFSLVAIAESILPIVTLIIFSQIFNAFLDIFAGTPYILLAAVIIIPFSVFINSRRSAPMVTQSIVNKERNYIFPKKIHPDVRNRLSPASVERTV</sequence>
<dbReference type="GO" id="GO:0016020">
    <property type="term" value="C:membrane"/>
    <property type="evidence" value="ECO:0007669"/>
    <property type="project" value="UniProtKB-SubCell"/>
</dbReference>
<dbReference type="AlphaFoldDB" id="A0A4Y2FVG5"/>
<organism evidence="6 7">
    <name type="scientific">Araneus ventricosus</name>
    <name type="common">Orbweaver spider</name>
    <name type="synonym">Epeira ventricosa</name>
    <dbReference type="NCBI Taxonomy" id="182803"/>
    <lineage>
        <taxon>Eukaryota</taxon>
        <taxon>Metazoa</taxon>
        <taxon>Ecdysozoa</taxon>
        <taxon>Arthropoda</taxon>
        <taxon>Chelicerata</taxon>
        <taxon>Arachnida</taxon>
        <taxon>Araneae</taxon>
        <taxon>Araneomorphae</taxon>
        <taxon>Entelegynae</taxon>
        <taxon>Araneoidea</taxon>
        <taxon>Araneidae</taxon>
        <taxon>Araneus</taxon>
    </lineage>
</organism>
<evidence type="ECO:0000256" key="3">
    <source>
        <dbReference type="ARBA" id="ARBA00022989"/>
    </source>
</evidence>
<feature type="transmembrane region" description="Helical" evidence="5">
    <location>
        <begin position="30"/>
        <end position="53"/>
    </location>
</feature>
<evidence type="ECO:0000256" key="4">
    <source>
        <dbReference type="ARBA" id="ARBA00023136"/>
    </source>
</evidence>
<feature type="non-terminal residue" evidence="6">
    <location>
        <position position="1"/>
    </location>
</feature>
<dbReference type="EMBL" id="BGPR01097162">
    <property type="protein sequence ID" value="GBM44536.1"/>
    <property type="molecule type" value="Genomic_DNA"/>
</dbReference>
<gene>
    <name evidence="6" type="ORF">AVEN_220113_1</name>
</gene>
<proteinExistence type="predicted"/>
<evidence type="ECO:0000256" key="1">
    <source>
        <dbReference type="ARBA" id="ARBA00004141"/>
    </source>
</evidence>
<keyword evidence="2 5" id="KW-0812">Transmembrane</keyword>
<evidence type="ECO:0000313" key="7">
    <source>
        <dbReference type="Proteomes" id="UP000499080"/>
    </source>
</evidence>
<dbReference type="Proteomes" id="UP000499080">
    <property type="component" value="Unassembled WGS sequence"/>
</dbReference>
<accession>A0A4Y2FVG5</accession>
<keyword evidence="3 5" id="KW-1133">Transmembrane helix</keyword>